<sequence>MKLIEEPDEFPPCRYRVALTVGDHSPRHLRRIARSYLRLWSMPQLTDVVELVLTEMVTNVYRHVPDRWCTVTLLRTDEGVRIEVYDRSPAAPAHRFADEWDETGRGLALISQLTDKWEVLPEAVGKLTCCELKAD</sequence>
<protein>
    <submittedName>
        <fullName evidence="3">ATP-binding protein</fullName>
    </submittedName>
</protein>
<dbReference type="InterPro" id="IPR050267">
    <property type="entry name" value="Anti-sigma-factor_SerPK"/>
</dbReference>
<dbReference type="GO" id="GO:0005524">
    <property type="term" value="F:ATP binding"/>
    <property type="evidence" value="ECO:0007669"/>
    <property type="project" value="UniProtKB-KW"/>
</dbReference>
<keyword evidence="4" id="KW-1185">Reference proteome</keyword>
<dbReference type="Pfam" id="PF13581">
    <property type="entry name" value="HATPase_c_2"/>
    <property type="match status" value="1"/>
</dbReference>
<organism evidence="3 4">
    <name type="scientific">Streptomyces ovatisporus</name>
    <dbReference type="NCBI Taxonomy" id="1128682"/>
    <lineage>
        <taxon>Bacteria</taxon>
        <taxon>Bacillati</taxon>
        <taxon>Actinomycetota</taxon>
        <taxon>Actinomycetes</taxon>
        <taxon>Kitasatosporales</taxon>
        <taxon>Streptomycetaceae</taxon>
        <taxon>Streptomyces</taxon>
    </lineage>
</organism>
<dbReference type="CDD" id="cd16936">
    <property type="entry name" value="HATPase_RsbW-like"/>
    <property type="match status" value="1"/>
</dbReference>
<dbReference type="Proteomes" id="UP001595997">
    <property type="component" value="Unassembled WGS sequence"/>
</dbReference>
<dbReference type="EMBL" id="JBHSFH010000003">
    <property type="protein sequence ID" value="MFC4493267.1"/>
    <property type="molecule type" value="Genomic_DNA"/>
</dbReference>
<dbReference type="PANTHER" id="PTHR35526:SF3">
    <property type="entry name" value="ANTI-SIGMA-F FACTOR RSBW"/>
    <property type="match status" value="1"/>
</dbReference>
<accession>A0ABV8ZZY2</accession>
<keyword evidence="3" id="KW-0547">Nucleotide-binding</keyword>
<evidence type="ECO:0000313" key="4">
    <source>
        <dbReference type="Proteomes" id="UP001595997"/>
    </source>
</evidence>
<proteinExistence type="predicted"/>
<keyword evidence="3" id="KW-0067">ATP-binding</keyword>
<keyword evidence="1" id="KW-0723">Serine/threonine-protein kinase</keyword>
<dbReference type="RefSeq" id="WP_386442216.1">
    <property type="nucleotide sequence ID" value="NZ_JBHSFH010000003.1"/>
</dbReference>
<reference evidence="4" key="1">
    <citation type="journal article" date="2019" name="Int. J. Syst. Evol. Microbiol.">
        <title>The Global Catalogue of Microorganisms (GCM) 10K type strain sequencing project: providing services to taxonomists for standard genome sequencing and annotation.</title>
        <authorList>
            <consortium name="The Broad Institute Genomics Platform"/>
            <consortium name="The Broad Institute Genome Sequencing Center for Infectious Disease"/>
            <person name="Wu L."/>
            <person name="Ma J."/>
        </authorList>
    </citation>
    <scope>NUCLEOTIDE SEQUENCE [LARGE SCALE GENOMIC DNA]</scope>
    <source>
        <strain evidence="4">CGMCC 4.7357</strain>
    </source>
</reference>
<name>A0ABV8ZZY2_9ACTN</name>
<keyword evidence="1" id="KW-0808">Transferase</keyword>
<dbReference type="PANTHER" id="PTHR35526">
    <property type="entry name" value="ANTI-SIGMA-F FACTOR RSBW-RELATED"/>
    <property type="match status" value="1"/>
</dbReference>
<evidence type="ECO:0000313" key="3">
    <source>
        <dbReference type="EMBL" id="MFC4493267.1"/>
    </source>
</evidence>
<dbReference type="SUPFAM" id="SSF55874">
    <property type="entry name" value="ATPase domain of HSP90 chaperone/DNA topoisomerase II/histidine kinase"/>
    <property type="match status" value="1"/>
</dbReference>
<evidence type="ECO:0000259" key="2">
    <source>
        <dbReference type="Pfam" id="PF13581"/>
    </source>
</evidence>
<gene>
    <name evidence="3" type="ORF">ACFPA8_03850</name>
</gene>
<keyword evidence="1" id="KW-0418">Kinase</keyword>
<comment type="caution">
    <text evidence="3">The sequence shown here is derived from an EMBL/GenBank/DDBJ whole genome shotgun (WGS) entry which is preliminary data.</text>
</comment>
<dbReference type="Gene3D" id="3.30.565.10">
    <property type="entry name" value="Histidine kinase-like ATPase, C-terminal domain"/>
    <property type="match status" value="1"/>
</dbReference>
<dbReference type="InterPro" id="IPR003594">
    <property type="entry name" value="HATPase_dom"/>
</dbReference>
<feature type="domain" description="Histidine kinase/HSP90-like ATPase" evidence="2">
    <location>
        <begin position="27"/>
        <end position="119"/>
    </location>
</feature>
<evidence type="ECO:0000256" key="1">
    <source>
        <dbReference type="ARBA" id="ARBA00022527"/>
    </source>
</evidence>
<dbReference type="InterPro" id="IPR036890">
    <property type="entry name" value="HATPase_C_sf"/>
</dbReference>